<feature type="region of interest" description="Disordered" evidence="1">
    <location>
        <begin position="32"/>
        <end position="132"/>
    </location>
</feature>
<proteinExistence type="predicted"/>
<feature type="compositionally biased region" description="Low complexity" evidence="1">
    <location>
        <begin position="69"/>
        <end position="86"/>
    </location>
</feature>
<name>A0ABQ8TAJ2_PERAM</name>
<keyword evidence="2" id="KW-0812">Transmembrane</keyword>
<comment type="caution">
    <text evidence="3">The sequence shown here is derived from an EMBL/GenBank/DDBJ whole genome shotgun (WGS) entry which is preliminary data.</text>
</comment>
<evidence type="ECO:0000256" key="2">
    <source>
        <dbReference type="SAM" id="Phobius"/>
    </source>
</evidence>
<reference evidence="3 4" key="1">
    <citation type="journal article" date="2022" name="Allergy">
        <title>Genome assembly and annotation of Periplaneta americana reveal a comprehensive cockroach allergen profile.</title>
        <authorList>
            <person name="Wang L."/>
            <person name="Xiong Q."/>
            <person name="Saelim N."/>
            <person name="Wang L."/>
            <person name="Nong W."/>
            <person name="Wan A.T."/>
            <person name="Shi M."/>
            <person name="Liu X."/>
            <person name="Cao Q."/>
            <person name="Hui J.H.L."/>
            <person name="Sookrung N."/>
            <person name="Leung T.F."/>
            <person name="Tungtrongchitr A."/>
            <person name="Tsui S.K.W."/>
        </authorList>
    </citation>
    <scope>NUCLEOTIDE SEQUENCE [LARGE SCALE GENOMIC DNA]</scope>
    <source>
        <strain evidence="3">PWHHKU_190912</strain>
    </source>
</reference>
<feature type="transmembrane region" description="Helical" evidence="2">
    <location>
        <begin position="6"/>
        <end position="28"/>
    </location>
</feature>
<sequence>MRTSQILLIYFLSLFPSHVCVVSLALLLPGPSDRLPARPNIRSDNEIAPADCGHLSNSQTNSPRGGSMLSVGSGPSSNGNSNSMGGPLMGGPVNGQTSGSITSSTGSRVSSSGFGQLGSTSTSDTGNTSTPYTTYTLPSSELNLNDFDFFPTSTWGTWGPAKIV</sequence>
<keyword evidence="4" id="KW-1185">Reference proteome</keyword>
<feature type="compositionally biased region" description="Polar residues" evidence="1">
    <location>
        <begin position="55"/>
        <end position="64"/>
    </location>
</feature>
<keyword evidence="2" id="KW-0472">Membrane</keyword>
<keyword evidence="2" id="KW-1133">Transmembrane helix</keyword>
<dbReference type="EMBL" id="JAJSOF020000013">
    <property type="protein sequence ID" value="KAJ4443560.1"/>
    <property type="molecule type" value="Genomic_DNA"/>
</dbReference>
<evidence type="ECO:0000256" key="1">
    <source>
        <dbReference type="SAM" id="MobiDB-lite"/>
    </source>
</evidence>
<feature type="compositionally biased region" description="Low complexity" evidence="1">
    <location>
        <begin position="95"/>
        <end position="132"/>
    </location>
</feature>
<protein>
    <submittedName>
        <fullName evidence="3">Uncharacterized protein</fullName>
    </submittedName>
</protein>
<organism evidence="3 4">
    <name type="scientific">Periplaneta americana</name>
    <name type="common">American cockroach</name>
    <name type="synonym">Blatta americana</name>
    <dbReference type="NCBI Taxonomy" id="6978"/>
    <lineage>
        <taxon>Eukaryota</taxon>
        <taxon>Metazoa</taxon>
        <taxon>Ecdysozoa</taxon>
        <taxon>Arthropoda</taxon>
        <taxon>Hexapoda</taxon>
        <taxon>Insecta</taxon>
        <taxon>Pterygota</taxon>
        <taxon>Neoptera</taxon>
        <taxon>Polyneoptera</taxon>
        <taxon>Dictyoptera</taxon>
        <taxon>Blattodea</taxon>
        <taxon>Blattoidea</taxon>
        <taxon>Blattidae</taxon>
        <taxon>Blattinae</taxon>
        <taxon>Periplaneta</taxon>
    </lineage>
</organism>
<dbReference type="Proteomes" id="UP001148838">
    <property type="component" value="Unassembled WGS sequence"/>
</dbReference>
<evidence type="ECO:0000313" key="3">
    <source>
        <dbReference type="EMBL" id="KAJ4443560.1"/>
    </source>
</evidence>
<evidence type="ECO:0000313" key="4">
    <source>
        <dbReference type="Proteomes" id="UP001148838"/>
    </source>
</evidence>
<gene>
    <name evidence="3" type="ORF">ANN_05233</name>
</gene>
<accession>A0ABQ8TAJ2</accession>